<dbReference type="Gene3D" id="3.30.2310.20">
    <property type="entry name" value="RelE-like"/>
    <property type="match status" value="1"/>
</dbReference>
<gene>
    <name evidence="2" type="ORF">ABK249_10365</name>
</gene>
<name>A0ABV0M0X7_9HYPH</name>
<organism evidence="2 3">
    <name type="scientific">Neorhizobium phenanthreniclasticum</name>
    <dbReference type="NCBI Taxonomy" id="3157917"/>
    <lineage>
        <taxon>Bacteria</taxon>
        <taxon>Pseudomonadati</taxon>
        <taxon>Pseudomonadota</taxon>
        <taxon>Alphaproteobacteria</taxon>
        <taxon>Hyphomicrobiales</taxon>
        <taxon>Rhizobiaceae</taxon>
        <taxon>Rhizobium/Agrobacterium group</taxon>
        <taxon>Neorhizobium</taxon>
    </lineage>
</organism>
<dbReference type="EMBL" id="JBEAAL010000006">
    <property type="protein sequence ID" value="MEQ1405333.1"/>
    <property type="molecule type" value="Genomic_DNA"/>
</dbReference>
<accession>A0ABV0M0X7</accession>
<dbReference type="RefSeq" id="WP_037150442.1">
    <property type="nucleotide sequence ID" value="NZ_JBEAAL010000006.1"/>
</dbReference>
<reference evidence="2 3" key="1">
    <citation type="submission" date="2024-05" db="EMBL/GenBank/DDBJ databases">
        <title>Neorhizobium sp. Rsf11, a plant growth promoting and heavy metal resistant PAH-degrader.</title>
        <authorList>
            <person name="Golubev S.N."/>
            <person name="Muratova A.Y."/>
            <person name="Markelova M.I."/>
        </authorList>
    </citation>
    <scope>NUCLEOTIDE SEQUENCE [LARGE SCALE GENOMIC DNA]</scope>
    <source>
        <strain evidence="2 3">Rsf11</strain>
    </source>
</reference>
<keyword evidence="1" id="KW-1277">Toxin-antitoxin system</keyword>
<evidence type="ECO:0000313" key="3">
    <source>
        <dbReference type="Proteomes" id="UP001496627"/>
    </source>
</evidence>
<proteinExistence type="predicted"/>
<dbReference type="Proteomes" id="UP001496627">
    <property type="component" value="Unassembled WGS sequence"/>
</dbReference>
<sequence>MKATIISGPKRLIVAPLARQDLRDIRRYIAESSFYYAREFMADITAKIAWIAEVDFTGSPRDYISPGLRSFPYRQRCIYYRSYPDRIVILRVMHMAQDVKPRDFE</sequence>
<dbReference type="InterPro" id="IPR035093">
    <property type="entry name" value="RelE/ParE_toxin_dom_sf"/>
</dbReference>
<evidence type="ECO:0000256" key="1">
    <source>
        <dbReference type="ARBA" id="ARBA00022649"/>
    </source>
</evidence>
<dbReference type="Pfam" id="PF05016">
    <property type="entry name" value="ParE_toxin"/>
    <property type="match status" value="1"/>
</dbReference>
<comment type="caution">
    <text evidence="2">The sequence shown here is derived from an EMBL/GenBank/DDBJ whole genome shotgun (WGS) entry which is preliminary data.</text>
</comment>
<keyword evidence="3" id="KW-1185">Reference proteome</keyword>
<dbReference type="InterPro" id="IPR007712">
    <property type="entry name" value="RelE/ParE_toxin"/>
</dbReference>
<evidence type="ECO:0000313" key="2">
    <source>
        <dbReference type="EMBL" id="MEQ1405333.1"/>
    </source>
</evidence>
<protein>
    <submittedName>
        <fullName evidence="2">Type II toxin-antitoxin system RelE/ParE family toxin</fullName>
    </submittedName>
</protein>